<name>A0A922L9N5_DERFA</name>
<dbReference type="Proteomes" id="UP000790347">
    <property type="component" value="Unassembled WGS sequence"/>
</dbReference>
<keyword evidence="1" id="KW-0812">Transmembrane</keyword>
<dbReference type="AlphaFoldDB" id="A0A922L9N5"/>
<comment type="caution">
    <text evidence="2">The sequence shown here is derived from an EMBL/GenBank/DDBJ whole genome shotgun (WGS) entry which is preliminary data.</text>
</comment>
<sequence length="64" mass="6992">MSTDLFDNKSAFAFSSSSTNALTISFIVTLSRDAKRSANRSNFGRGSKAVVTTQRELDATLTLW</sequence>
<accession>A0A922L9N5</accession>
<keyword evidence="1" id="KW-0472">Membrane</keyword>
<dbReference type="EMBL" id="ASGP02000001">
    <property type="protein sequence ID" value="KAH9527694.1"/>
    <property type="molecule type" value="Genomic_DNA"/>
</dbReference>
<keyword evidence="1" id="KW-1133">Transmembrane helix</keyword>
<evidence type="ECO:0000313" key="3">
    <source>
        <dbReference type="Proteomes" id="UP000790347"/>
    </source>
</evidence>
<evidence type="ECO:0000313" key="2">
    <source>
        <dbReference type="EMBL" id="KAH9527694.1"/>
    </source>
</evidence>
<organism evidence="2 3">
    <name type="scientific">Dermatophagoides farinae</name>
    <name type="common">American house dust mite</name>
    <dbReference type="NCBI Taxonomy" id="6954"/>
    <lineage>
        <taxon>Eukaryota</taxon>
        <taxon>Metazoa</taxon>
        <taxon>Ecdysozoa</taxon>
        <taxon>Arthropoda</taxon>
        <taxon>Chelicerata</taxon>
        <taxon>Arachnida</taxon>
        <taxon>Acari</taxon>
        <taxon>Acariformes</taxon>
        <taxon>Sarcoptiformes</taxon>
        <taxon>Astigmata</taxon>
        <taxon>Psoroptidia</taxon>
        <taxon>Analgoidea</taxon>
        <taxon>Pyroglyphidae</taxon>
        <taxon>Dermatophagoidinae</taxon>
        <taxon>Dermatophagoides</taxon>
    </lineage>
</organism>
<reference evidence="2" key="1">
    <citation type="submission" date="2013-05" db="EMBL/GenBank/DDBJ databases">
        <authorList>
            <person name="Yim A.K.Y."/>
            <person name="Chan T.F."/>
            <person name="Ji K.M."/>
            <person name="Liu X.Y."/>
            <person name="Zhou J.W."/>
            <person name="Li R.Q."/>
            <person name="Yang K.Y."/>
            <person name="Li J."/>
            <person name="Li M."/>
            <person name="Law P.T.W."/>
            <person name="Wu Y.L."/>
            <person name="Cai Z.L."/>
            <person name="Qin H."/>
            <person name="Bao Y."/>
            <person name="Leung R.K.K."/>
            <person name="Ng P.K.S."/>
            <person name="Zou J."/>
            <person name="Zhong X.J."/>
            <person name="Ran P.X."/>
            <person name="Zhong N.S."/>
            <person name="Liu Z.G."/>
            <person name="Tsui S.K.W."/>
        </authorList>
    </citation>
    <scope>NUCLEOTIDE SEQUENCE</scope>
    <source>
        <strain evidence="2">Derf</strain>
        <tissue evidence="2">Whole organism</tissue>
    </source>
</reference>
<feature type="transmembrane region" description="Helical" evidence="1">
    <location>
        <begin position="12"/>
        <end position="30"/>
    </location>
</feature>
<keyword evidence="3" id="KW-1185">Reference proteome</keyword>
<evidence type="ECO:0000256" key="1">
    <source>
        <dbReference type="SAM" id="Phobius"/>
    </source>
</evidence>
<gene>
    <name evidence="2" type="ORF">DERF_001701</name>
</gene>
<proteinExistence type="predicted"/>
<protein>
    <submittedName>
        <fullName evidence="2">Uncharacterized protein</fullName>
    </submittedName>
</protein>
<reference evidence="2" key="2">
    <citation type="journal article" date="2022" name="Res Sq">
        <title>Comparative Genomics Reveals Insights into the Divergent Evolution of Astigmatic Mites and Household Pest Adaptations.</title>
        <authorList>
            <person name="Xiong Q."/>
            <person name="Wan A.T.-Y."/>
            <person name="Liu X.-Y."/>
            <person name="Fung C.S.-H."/>
            <person name="Xiao X."/>
            <person name="Malainual N."/>
            <person name="Hou J."/>
            <person name="Wang L."/>
            <person name="Wang M."/>
            <person name="Yang K."/>
            <person name="Cui Y."/>
            <person name="Leung E."/>
            <person name="Nong W."/>
            <person name="Shin S.-K."/>
            <person name="Au S."/>
            <person name="Jeong K.Y."/>
            <person name="Chew F.T."/>
            <person name="Hui J."/>
            <person name="Leung T.F."/>
            <person name="Tungtrongchitr A."/>
            <person name="Zhong N."/>
            <person name="Liu Z."/>
            <person name="Tsui S."/>
        </authorList>
    </citation>
    <scope>NUCLEOTIDE SEQUENCE</scope>
    <source>
        <strain evidence="2">Derf</strain>
        <tissue evidence="2">Whole organism</tissue>
    </source>
</reference>